<proteinExistence type="predicted"/>
<reference evidence="2 3" key="1">
    <citation type="submission" date="2023-02" db="EMBL/GenBank/DDBJ databases">
        <title>Gemone sequence of Telluria chitinolytica ACM 3522T.</title>
        <authorList>
            <person name="Frediansyah A."/>
            <person name="Miess H."/>
            <person name="Gross H."/>
        </authorList>
    </citation>
    <scope>NUCLEOTIDE SEQUENCE [LARGE SCALE GENOMIC DNA]</scope>
    <source>
        <strain evidence="2 3">ACM 3522</strain>
    </source>
</reference>
<evidence type="ECO:0000259" key="1">
    <source>
        <dbReference type="Pfam" id="PF19266"/>
    </source>
</evidence>
<dbReference type="Proteomes" id="UP001216510">
    <property type="component" value="Chromosome"/>
</dbReference>
<accession>A0ABY8BEF9</accession>
<organism evidence="2 3">
    <name type="scientific">Pseudoduganella chitinolytica</name>
    <dbReference type="NCBI Taxonomy" id="34070"/>
    <lineage>
        <taxon>Bacteria</taxon>
        <taxon>Pseudomonadati</taxon>
        <taxon>Pseudomonadota</taxon>
        <taxon>Betaproteobacteria</taxon>
        <taxon>Burkholderiales</taxon>
        <taxon>Oxalobacteraceae</taxon>
        <taxon>Telluria group</taxon>
        <taxon>Pseudoduganella</taxon>
    </lineage>
</organism>
<gene>
    <name evidence="2" type="ORF">PX653_05900</name>
</gene>
<dbReference type="EMBL" id="CP119083">
    <property type="protein sequence ID" value="WEF34305.1"/>
    <property type="molecule type" value="Genomic_DNA"/>
</dbReference>
<dbReference type="RefSeq" id="WP_277416984.1">
    <property type="nucleotide sequence ID" value="NZ_CP119083.1"/>
</dbReference>
<protein>
    <recommendedName>
        <fullName evidence="1">Contractile injection system tube protein N-terminal domain-containing protein</fullName>
    </recommendedName>
</protein>
<name>A0ABY8BEF9_9BURK</name>
<keyword evidence="3" id="KW-1185">Reference proteome</keyword>
<evidence type="ECO:0000313" key="2">
    <source>
        <dbReference type="EMBL" id="WEF34305.1"/>
    </source>
</evidence>
<feature type="domain" description="Contractile injection system tube protein N-terminal" evidence="1">
    <location>
        <begin position="5"/>
        <end position="141"/>
    </location>
</feature>
<evidence type="ECO:0000313" key="3">
    <source>
        <dbReference type="Proteomes" id="UP001216510"/>
    </source>
</evidence>
<dbReference type="InterPro" id="IPR045361">
    <property type="entry name" value="CIS_tube_prot_N"/>
</dbReference>
<sequence>MSEKARLKIEQLDKAGNPGDTFEAAINPATYSLSTEFCFTEENKLLQELPDKLELPALILDGTGVVPIGDGQPRTVPEQLAALRKVVTVSADSDYRTRPIVRVSWGTLQFRGRVKKMDVTYTLFAPNGVPLRATVKLGFIGPDTPPAFGPSATPDPQAPQLRKQLQVSADTLPQICFSAYADPGRDQAVARANALTSIRNLPPGQSLVL</sequence>
<dbReference type="Pfam" id="PF19266">
    <property type="entry name" value="CIS_tube"/>
    <property type="match status" value="1"/>
</dbReference>